<sequence length="172" mass="20405">MITQRMEETVDEINKEKIEHEKILYELSSIKHLNQKLEIDNIVHVNESKIKIEELSETYLHKYELLDTGKARDLLKEKSNLILKEELDKIELSANYERKNVAQKFNKMVALIILLYIISLKVEHENETFTKNMRNLEQKILVLKEMISSKNEEKKKIVSDQTIRTSHEDVIK</sequence>
<evidence type="ECO:0000313" key="3">
    <source>
        <dbReference type="Proteomes" id="UP000031512"/>
    </source>
</evidence>
<dbReference type="GeneID" id="15804634"/>
<gene>
    <name evidence="2" type="ORF">BEWA_010990</name>
</gene>
<dbReference type="RefSeq" id="XP_004831347.1">
    <property type="nucleotide sequence ID" value="XM_004831290.1"/>
</dbReference>
<dbReference type="EMBL" id="CP001670">
    <property type="protein sequence ID" value="AFZ81681.1"/>
    <property type="molecule type" value="Genomic_DNA"/>
</dbReference>
<keyword evidence="1" id="KW-0175">Coiled coil</keyword>
<dbReference type="Proteomes" id="UP000031512">
    <property type="component" value="Chromosome 3"/>
</dbReference>
<dbReference type="KEGG" id="beq:BEWA_010990"/>
<keyword evidence="3" id="KW-1185">Reference proteome</keyword>
<proteinExistence type="predicted"/>
<feature type="coiled-coil region" evidence="1">
    <location>
        <begin position="119"/>
        <end position="153"/>
    </location>
</feature>
<dbReference type="VEuPathDB" id="PiroplasmaDB:BEWA_010990"/>
<protein>
    <submittedName>
        <fullName evidence="2">Uncharacterized protein</fullName>
    </submittedName>
</protein>
<name>L0B380_THEEQ</name>
<dbReference type="AlphaFoldDB" id="L0B380"/>
<evidence type="ECO:0000313" key="2">
    <source>
        <dbReference type="EMBL" id="AFZ81681.1"/>
    </source>
</evidence>
<evidence type="ECO:0000256" key="1">
    <source>
        <dbReference type="SAM" id="Coils"/>
    </source>
</evidence>
<organism evidence="2 3">
    <name type="scientific">Theileria equi strain WA</name>
    <dbReference type="NCBI Taxonomy" id="1537102"/>
    <lineage>
        <taxon>Eukaryota</taxon>
        <taxon>Sar</taxon>
        <taxon>Alveolata</taxon>
        <taxon>Apicomplexa</taxon>
        <taxon>Aconoidasida</taxon>
        <taxon>Piroplasmida</taxon>
        <taxon>Theileriidae</taxon>
        <taxon>Theileria</taxon>
    </lineage>
</organism>
<reference evidence="2 3" key="1">
    <citation type="journal article" date="2012" name="BMC Genomics">
        <title>Comparative genomic analysis and phylogenetic position of Theileria equi.</title>
        <authorList>
            <person name="Kappmeyer L.S."/>
            <person name="Thiagarajan M."/>
            <person name="Herndon D.R."/>
            <person name="Ramsay J.D."/>
            <person name="Caler E."/>
            <person name="Djikeng A."/>
            <person name="Gillespie J.J."/>
            <person name="Lau A.O."/>
            <person name="Roalson E.H."/>
            <person name="Silva J.C."/>
            <person name="Silva M.G."/>
            <person name="Suarez C.E."/>
            <person name="Ueti M.W."/>
            <person name="Nene V.M."/>
            <person name="Mealey R.H."/>
            <person name="Knowles D.P."/>
            <person name="Brayton K.A."/>
        </authorList>
    </citation>
    <scope>NUCLEOTIDE SEQUENCE [LARGE SCALE GENOMIC DNA]</scope>
    <source>
        <strain evidence="2 3">WA</strain>
    </source>
</reference>
<accession>L0B380</accession>